<evidence type="ECO:0000313" key="7">
    <source>
        <dbReference type="EMBL" id="SPQ95366.1"/>
    </source>
</evidence>
<dbReference type="EMBL" id="OVEO01000004">
    <property type="protein sequence ID" value="SPQ95366.1"/>
    <property type="molecule type" value="Genomic_DNA"/>
</dbReference>
<dbReference type="Pfam" id="PF02238">
    <property type="entry name" value="COX7a"/>
    <property type="match status" value="1"/>
</dbReference>
<keyword evidence="8" id="KW-1185">Reference proteome</keyword>
<geneLocation type="mitochondrion" evidence="7"/>
<accession>A0A0G4INE0</accession>
<dbReference type="InterPro" id="IPR039297">
    <property type="entry name" value="COX7a"/>
</dbReference>
<evidence type="ECO:0000256" key="1">
    <source>
        <dbReference type="ARBA" id="ARBA00004273"/>
    </source>
</evidence>
<dbReference type="Proteomes" id="UP000290189">
    <property type="component" value="Unassembled WGS sequence"/>
</dbReference>
<feature type="transmembrane region" description="Helical" evidence="5">
    <location>
        <begin position="47"/>
        <end position="67"/>
    </location>
</feature>
<keyword evidence="2" id="KW-0999">Mitochondrion inner membrane</keyword>
<gene>
    <name evidence="6" type="ORF">PBRA_005306</name>
    <name evidence="7" type="ORF">PLBR_LOCUS2581</name>
</gene>
<keyword evidence="4 5" id="KW-0472">Membrane</keyword>
<evidence type="ECO:0000313" key="6">
    <source>
        <dbReference type="EMBL" id="CEO96702.1"/>
    </source>
</evidence>
<dbReference type="AlphaFoldDB" id="A0A0G4INE0"/>
<keyword evidence="5" id="KW-1133">Transmembrane helix</keyword>
<evidence type="ECO:0000256" key="5">
    <source>
        <dbReference type="SAM" id="Phobius"/>
    </source>
</evidence>
<organism evidence="6 8">
    <name type="scientific">Plasmodiophora brassicae</name>
    <name type="common">Clubroot disease agent</name>
    <dbReference type="NCBI Taxonomy" id="37360"/>
    <lineage>
        <taxon>Eukaryota</taxon>
        <taxon>Sar</taxon>
        <taxon>Rhizaria</taxon>
        <taxon>Endomyxa</taxon>
        <taxon>Phytomyxea</taxon>
        <taxon>Plasmodiophorida</taxon>
        <taxon>Plasmodiophoridae</taxon>
        <taxon>Plasmodiophora</taxon>
    </lineage>
</organism>
<keyword evidence="3 7" id="KW-0496">Mitochondrion</keyword>
<name>A0A0G4INE0_PLABS</name>
<reference evidence="7 9" key="2">
    <citation type="submission" date="2018-03" db="EMBL/GenBank/DDBJ databases">
        <authorList>
            <person name="Fogelqvist J."/>
        </authorList>
    </citation>
    <scope>NUCLEOTIDE SEQUENCE [LARGE SCALE GENOMIC DNA]</scope>
</reference>
<evidence type="ECO:0000313" key="9">
    <source>
        <dbReference type="Proteomes" id="UP000290189"/>
    </source>
</evidence>
<evidence type="ECO:0000256" key="2">
    <source>
        <dbReference type="ARBA" id="ARBA00022792"/>
    </source>
</evidence>
<evidence type="ECO:0000313" key="8">
    <source>
        <dbReference type="Proteomes" id="UP000039324"/>
    </source>
</evidence>
<proteinExistence type="predicted"/>
<dbReference type="Proteomes" id="UP000039324">
    <property type="component" value="Unassembled WGS sequence"/>
</dbReference>
<keyword evidence="5" id="KW-0812">Transmembrane</keyword>
<evidence type="ECO:0000256" key="3">
    <source>
        <dbReference type="ARBA" id="ARBA00023128"/>
    </source>
</evidence>
<dbReference type="EMBL" id="CDSF01000076">
    <property type="protein sequence ID" value="CEO96702.1"/>
    <property type="molecule type" value="Genomic_DNA"/>
</dbReference>
<protein>
    <submittedName>
        <fullName evidence="6">Uncharacterized protein</fullName>
    </submittedName>
</protein>
<reference evidence="6 8" key="1">
    <citation type="submission" date="2015-02" db="EMBL/GenBank/DDBJ databases">
        <authorList>
            <person name="Chooi Y.-H."/>
        </authorList>
    </citation>
    <scope>NUCLEOTIDE SEQUENCE [LARGE SCALE GENOMIC DNA]</scope>
    <source>
        <strain evidence="6">E3</strain>
    </source>
</reference>
<evidence type="ECO:0000256" key="4">
    <source>
        <dbReference type="ARBA" id="ARBA00023136"/>
    </source>
</evidence>
<sequence>MLRAGSVRQVKGSVRHLFGGPPRIKEYQKAIQSEHVPTFLKNNWGKATYAVAFWGVSFGVVGTLWMYKNMVLGVNKN</sequence>
<dbReference type="GO" id="GO:0005743">
    <property type="term" value="C:mitochondrial inner membrane"/>
    <property type="evidence" value="ECO:0007669"/>
    <property type="project" value="UniProtKB-SubCell"/>
</dbReference>
<comment type="subcellular location">
    <subcellularLocation>
        <location evidence="1">Mitochondrion inner membrane</location>
    </subcellularLocation>
</comment>